<keyword evidence="3" id="KW-0540">Nuclease</keyword>
<dbReference type="InterPro" id="IPR043502">
    <property type="entry name" value="DNA/RNA_pol_sf"/>
</dbReference>
<keyword evidence="4" id="KW-0255">Endonuclease</keyword>
<feature type="domain" description="CCHC-type" evidence="7">
    <location>
        <begin position="449"/>
        <end position="465"/>
    </location>
</feature>
<evidence type="ECO:0000256" key="3">
    <source>
        <dbReference type="ARBA" id="ARBA00022722"/>
    </source>
</evidence>
<evidence type="ECO:0000259" key="7">
    <source>
        <dbReference type="PROSITE" id="PS50158"/>
    </source>
</evidence>
<dbReference type="GO" id="GO:0004519">
    <property type="term" value="F:endonuclease activity"/>
    <property type="evidence" value="ECO:0007669"/>
    <property type="project" value="UniProtKB-KW"/>
</dbReference>
<dbReference type="Pfam" id="PF00098">
    <property type="entry name" value="zf-CCHC"/>
    <property type="match status" value="1"/>
</dbReference>
<dbReference type="Pfam" id="PF17921">
    <property type="entry name" value="Integrase_H2C2"/>
    <property type="match status" value="1"/>
</dbReference>
<sequence length="1685" mass="187370">MALHDGLRPAFLELAESVTEAIFLKDKEVNLGRVSEKFINDVVNIVSASSDPVEWANLEKAVTGGLPEVVQLIFGTIDELPGILPVFGQFGPYVLPSIADKVADKVEVSEDGMRVLRVNKINASRTLTTDIHSVFVPGFANRWKSMARHLAVAKAEEAEKVKVKQPTGGDYVMKKEDGQDLQIEDLRVKPQDEVVFPYELKKMSRAELGVILEEVDRVPVSADTIFHGLSDGTKSLSRFHVEVDDIATRRHWGAAHVFHYLSRVIERSLWTLIDVKVKNDLEISSYVEGVRLVWSNLQTVCGGTVEAEKLLTQMLVLSQKPNESTMSYLSRVSEYRLQCQAANVAHCDDDSYYQVLSRRGMLSPTLATQSTMLVAPDWVTWVRGVAMLEQRLGAIVKKEIASAAKGAKDGRVASPVIDLTAAQVNDDSAEGGKTSGAAGSSRSTSMNKKCYCCGKLGHLARDCRSRPPRRCWICQSLDHLMRDCPSKKAAEVKAAAIGTEGPVDGHCEKGKSTAPIDASSVEETVVLPTYTVRVCGCSNGGDSSNLIGGGTLTANCEGLTLKGLVDTGATDALISRCMFRKLCDAGGDSIKLCPSTATVQLANGSREQVKGTVDLPLCFANGVLLSQKVYVVEGLRPDVIWGLKLLGRIGAQININTTPEGVRVSTSLQRQSTPVVSAVGAEVSNLGKAELNQIVVRRAGDDYAVEDVPVIEAGQSPLTSPVETRRSVSFSEPSCDQICFDWRPVPSSVGYYYRVREAQKDDVIDLPDQKFICELKWTRPPTSPTRKTVDYSSSVASRLGEAEKKAFFDEISSYLSQSWWYRSDGAPADSAPIVVFPLASRTGQMKTTRVRPVCDCRQTNRQLGNASYLGKDVMNLLTEIQLAYDELGRRGVDDVALGCLDVSRAFYRVHLGKHDGKQCRVELLCCGPSGLEVFMKRLLQLARSAGVLDGVHVYIYLDDWTLVGARSKVEAAMAYIRALARQHGFPFPVEKGVWWRFFGGRLTLSCPSIEVEPLKERYSKRNLFEMVGRWYDPARLHADWRFASDLCRIIGGRWNCPWDQQKVLTEAESKVVSTALGMVCISGRSHSHTLPWNETPVLILRSDASSSGYGWAVSLQGCPAKLLTRARIWKPNQRGWHVNRQEAFAVIEGLLAVADLDLKAYGIEKVIIETDSRVACCWLKDGTYRAVTRSQEKAAIERLLMLACDAQVRLDIPVLVRHIPAAENEYADSLSRWVEKYKLPEAELFKNGKHVSGGDIIGLCEVGVTEKIETLRDAQLCDPYLLSLITDCESQPSGQVVRDDSLFMIESRDGHRVLVKVVRTPGLSQEEYRRVLVHPTTSIEDLERLVESYHDQYKHVNSRATAWHLSRDWWWRGMKSFVKKVCMACTKCNDAAVKAPFSVSPDNVLDYPNGERLRRPWQIVSADLAGPMIRSIQGFTYCLILCDHFSRYCIMRGLADCTSKELLKAVSHICATLGYMEVSRSDRGSCFSSKLTRTTLERHNVVVRLISPRSPWSNGYAERKVQELKRMLRIYGAAKSRSWSTRIDDAMVRVNNMVLPEFNKTPFQLMFNRQFYPSPGMGMSGAAESLTASPKAVEAREEDAMVTRDWVEKIRDAREVEAPRRARRSLPVGQHVMVKMSTQWAGPYVIRGVLDDRATIIIADKSGSERNEHLKNVRPYYGHKELQSF</sequence>
<dbReference type="PANTHER" id="PTHR37984">
    <property type="entry name" value="PROTEIN CBG26694"/>
    <property type="match status" value="1"/>
</dbReference>
<name>A0A7J6Q9C3_PEROL</name>
<dbReference type="Proteomes" id="UP000574390">
    <property type="component" value="Unassembled WGS sequence"/>
</dbReference>
<keyword evidence="5" id="KW-0862">Zinc</keyword>
<dbReference type="SUPFAM" id="SSF50630">
    <property type="entry name" value="Acid proteases"/>
    <property type="match status" value="1"/>
</dbReference>
<accession>A0A7J6Q9C3</accession>
<dbReference type="PROSITE" id="PS50158">
    <property type="entry name" value="ZF_CCHC"/>
    <property type="match status" value="1"/>
</dbReference>
<keyword evidence="5" id="KW-0479">Metal-binding</keyword>
<dbReference type="SUPFAM" id="SSF57756">
    <property type="entry name" value="Retrovirus zinc finger-like domains"/>
    <property type="match status" value="1"/>
</dbReference>
<evidence type="ECO:0000256" key="1">
    <source>
        <dbReference type="ARBA" id="ARBA00022679"/>
    </source>
</evidence>
<dbReference type="Pfam" id="PF00665">
    <property type="entry name" value="rve"/>
    <property type="match status" value="1"/>
</dbReference>
<dbReference type="PROSITE" id="PS50994">
    <property type="entry name" value="INTEGRASE"/>
    <property type="match status" value="1"/>
</dbReference>
<feature type="region of interest" description="Disordered" evidence="6">
    <location>
        <begin position="425"/>
        <end position="445"/>
    </location>
</feature>
<dbReference type="Gene3D" id="1.10.340.70">
    <property type="match status" value="1"/>
</dbReference>
<keyword evidence="5" id="KW-0863">Zinc-finger</keyword>
<dbReference type="Gene3D" id="4.10.60.10">
    <property type="entry name" value="Zinc finger, CCHC-type"/>
    <property type="match status" value="1"/>
</dbReference>
<evidence type="ECO:0000259" key="8">
    <source>
        <dbReference type="PROSITE" id="PS50994"/>
    </source>
</evidence>
<dbReference type="GO" id="GO:0015074">
    <property type="term" value="P:DNA integration"/>
    <property type="evidence" value="ECO:0007669"/>
    <property type="project" value="InterPro"/>
</dbReference>
<evidence type="ECO:0000313" key="10">
    <source>
        <dbReference type="Proteomes" id="UP000574390"/>
    </source>
</evidence>
<organism evidence="9 10">
    <name type="scientific">Perkinsus olseni</name>
    <name type="common">Perkinsus atlanticus</name>
    <dbReference type="NCBI Taxonomy" id="32597"/>
    <lineage>
        <taxon>Eukaryota</taxon>
        <taxon>Sar</taxon>
        <taxon>Alveolata</taxon>
        <taxon>Perkinsozoa</taxon>
        <taxon>Perkinsea</taxon>
        <taxon>Perkinsida</taxon>
        <taxon>Perkinsidae</taxon>
        <taxon>Perkinsus</taxon>
    </lineage>
</organism>
<keyword evidence="1" id="KW-0808">Transferase</keyword>
<reference evidence="9 10" key="1">
    <citation type="submission" date="2020-04" db="EMBL/GenBank/DDBJ databases">
        <title>Perkinsus olseni comparative genomics.</title>
        <authorList>
            <person name="Bogema D.R."/>
        </authorList>
    </citation>
    <scope>NUCLEOTIDE SEQUENCE [LARGE SCALE GENOMIC DNA]</scope>
    <source>
        <strain evidence="9">ATCC PRA-205</strain>
    </source>
</reference>
<dbReference type="GO" id="GO:0008270">
    <property type="term" value="F:zinc ion binding"/>
    <property type="evidence" value="ECO:0007669"/>
    <property type="project" value="UniProtKB-KW"/>
</dbReference>
<dbReference type="EMBL" id="JABANM010031272">
    <property type="protein sequence ID" value="KAF4704877.1"/>
    <property type="molecule type" value="Genomic_DNA"/>
</dbReference>
<evidence type="ECO:0000256" key="6">
    <source>
        <dbReference type="SAM" id="MobiDB-lite"/>
    </source>
</evidence>
<dbReference type="SUPFAM" id="SSF53098">
    <property type="entry name" value="Ribonuclease H-like"/>
    <property type="match status" value="1"/>
</dbReference>
<keyword evidence="4" id="KW-0378">Hydrolase</keyword>
<dbReference type="GO" id="GO:0016779">
    <property type="term" value="F:nucleotidyltransferase activity"/>
    <property type="evidence" value="ECO:0007669"/>
    <property type="project" value="UniProtKB-KW"/>
</dbReference>
<dbReference type="GO" id="GO:0003676">
    <property type="term" value="F:nucleic acid binding"/>
    <property type="evidence" value="ECO:0007669"/>
    <property type="project" value="InterPro"/>
</dbReference>
<evidence type="ECO:0000256" key="5">
    <source>
        <dbReference type="PROSITE-ProRule" id="PRU00047"/>
    </source>
</evidence>
<keyword evidence="2" id="KW-0548">Nucleotidyltransferase</keyword>
<evidence type="ECO:0000256" key="4">
    <source>
        <dbReference type="ARBA" id="ARBA00022759"/>
    </source>
</evidence>
<dbReference type="SMART" id="SM00343">
    <property type="entry name" value="ZnF_C2HC"/>
    <property type="match status" value="2"/>
</dbReference>
<dbReference type="CDD" id="cd00303">
    <property type="entry name" value="retropepsin_like"/>
    <property type="match status" value="1"/>
</dbReference>
<dbReference type="PANTHER" id="PTHR37984:SF5">
    <property type="entry name" value="PROTEIN NYNRIN-LIKE"/>
    <property type="match status" value="1"/>
</dbReference>
<dbReference type="InterPro" id="IPR041588">
    <property type="entry name" value="Integrase_H2C2"/>
</dbReference>
<protein>
    <submittedName>
        <fullName evidence="9">Uncharacterized protein</fullName>
    </submittedName>
</protein>
<feature type="compositionally biased region" description="Low complexity" evidence="6">
    <location>
        <begin position="431"/>
        <end position="445"/>
    </location>
</feature>
<dbReference type="InterPro" id="IPR050951">
    <property type="entry name" value="Retrovirus_Pol_polyprotein"/>
</dbReference>
<dbReference type="InterPro" id="IPR036875">
    <property type="entry name" value="Znf_CCHC_sf"/>
</dbReference>
<dbReference type="Gene3D" id="2.40.70.10">
    <property type="entry name" value="Acid Proteases"/>
    <property type="match status" value="1"/>
</dbReference>
<comment type="caution">
    <text evidence="9">The sequence shown here is derived from an EMBL/GenBank/DDBJ whole genome shotgun (WGS) entry which is preliminary data.</text>
</comment>
<dbReference type="InterPro" id="IPR001878">
    <property type="entry name" value="Znf_CCHC"/>
</dbReference>
<dbReference type="SUPFAM" id="SSF56672">
    <property type="entry name" value="DNA/RNA polymerases"/>
    <property type="match status" value="1"/>
</dbReference>
<dbReference type="Gene3D" id="3.30.420.10">
    <property type="entry name" value="Ribonuclease H-like superfamily/Ribonuclease H"/>
    <property type="match status" value="2"/>
</dbReference>
<dbReference type="InterPro" id="IPR036397">
    <property type="entry name" value="RNaseH_sf"/>
</dbReference>
<dbReference type="InterPro" id="IPR001584">
    <property type="entry name" value="Integrase_cat-core"/>
</dbReference>
<evidence type="ECO:0000313" key="9">
    <source>
        <dbReference type="EMBL" id="KAF4704877.1"/>
    </source>
</evidence>
<dbReference type="InterPro" id="IPR012337">
    <property type="entry name" value="RNaseH-like_sf"/>
</dbReference>
<feature type="domain" description="Integrase catalytic" evidence="8">
    <location>
        <begin position="1412"/>
        <end position="1570"/>
    </location>
</feature>
<dbReference type="InterPro" id="IPR021109">
    <property type="entry name" value="Peptidase_aspartic_dom_sf"/>
</dbReference>
<gene>
    <name evidence="9" type="ORF">FOZ62_009799</name>
</gene>
<proteinExistence type="predicted"/>
<evidence type="ECO:0000256" key="2">
    <source>
        <dbReference type="ARBA" id="ARBA00022695"/>
    </source>
</evidence>